<accession>A0A1X7AIH1</accession>
<keyword evidence="4 10" id="KW-0288">FMN</keyword>
<dbReference type="EC" id="7.-.-.-" evidence="10"/>
<dbReference type="AlphaFoldDB" id="A0A1X7AIH1"/>
<feature type="transmembrane region" description="Helical" evidence="10">
    <location>
        <begin position="95"/>
        <end position="113"/>
    </location>
</feature>
<keyword evidence="8 10" id="KW-1133">Transmembrane helix</keyword>
<keyword evidence="12" id="KW-1185">Reference proteome</keyword>
<evidence type="ECO:0000313" key="11">
    <source>
        <dbReference type="EMBL" id="SMA43258.1"/>
    </source>
</evidence>
<dbReference type="NCBIfam" id="NF002011">
    <property type="entry name" value="PRK00816.1"/>
    <property type="match status" value="1"/>
</dbReference>
<feature type="transmembrane region" description="Helical" evidence="10">
    <location>
        <begin position="311"/>
        <end position="329"/>
    </location>
</feature>
<comment type="subunit">
    <text evidence="10">The complex is composed of six subunits: RnfA, RnfB, RnfC, RnfD, RnfE and RnfG.</text>
</comment>
<feature type="modified residue" description="FMN phosphoryl threonine" evidence="10">
    <location>
        <position position="175"/>
    </location>
</feature>
<keyword evidence="7 10" id="KW-0249">Electron transport</keyword>
<name>A0A1X7AIH1_9GAMM</name>
<dbReference type="InterPro" id="IPR004338">
    <property type="entry name" value="NqrB/RnfD"/>
</dbReference>
<evidence type="ECO:0000256" key="8">
    <source>
        <dbReference type="ARBA" id="ARBA00022989"/>
    </source>
</evidence>
<keyword evidence="6 10" id="KW-1278">Translocase</keyword>
<organism evidence="11 12">
    <name type="scientific">Parendozoicomonas haliclonae</name>
    <dbReference type="NCBI Taxonomy" id="1960125"/>
    <lineage>
        <taxon>Bacteria</taxon>
        <taxon>Pseudomonadati</taxon>
        <taxon>Pseudomonadota</taxon>
        <taxon>Gammaproteobacteria</taxon>
        <taxon>Oceanospirillales</taxon>
        <taxon>Endozoicomonadaceae</taxon>
        <taxon>Parendozoicomonas</taxon>
    </lineage>
</organism>
<evidence type="ECO:0000256" key="10">
    <source>
        <dbReference type="HAMAP-Rule" id="MF_00462"/>
    </source>
</evidence>
<evidence type="ECO:0000256" key="6">
    <source>
        <dbReference type="ARBA" id="ARBA00022967"/>
    </source>
</evidence>
<comment type="cofactor">
    <cofactor evidence="10">
        <name>FMN</name>
        <dbReference type="ChEBI" id="CHEBI:58210"/>
    </cofactor>
</comment>
<dbReference type="OrthoDB" id="9776359at2"/>
<dbReference type="GO" id="GO:0005886">
    <property type="term" value="C:plasma membrane"/>
    <property type="evidence" value="ECO:0007669"/>
    <property type="project" value="UniProtKB-SubCell"/>
</dbReference>
<evidence type="ECO:0000256" key="4">
    <source>
        <dbReference type="ARBA" id="ARBA00022643"/>
    </source>
</evidence>
<keyword evidence="3 10" id="KW-0285">Flavoprotein</keyword>
<dbReference type="NCBIfam" id="TIGR01946">
    <property type="entry name" value="rnfD"/>
    <property type="match status" value="1"/>
</dbReference>
<keyword evidence="10" id="KW-0997">Cell inner membrane</keyword>
<dbReference type="EMBL" id="FWPT01000003">
    <property type="protein sequence ID" value="SMA43258.1"/>
    <property type="molecule type" value="Genomic_DNA"/>
</dbReference>
<feature type="transmembrane region" description="Helical" evidence="10">
    <location>
        <begin position="20"/>
        <end position="38"/>
    </location>
</feature>
<keyword evidence="2 10" id="KW-0597">Phosphoprotein</keyword>
<comment type="subcellular location">
    <subcellularLocation>
        <location evidence="10">Cell inner membrane</location>
        <topology evidence="10">Multi-pass membrane protein</topology>
    </subcellularLocation>
</comment>
<comment type="function">
    <text evidence="10">Part of a membrane-bound complex that couples electron transfer with translocation of ions across the membrane.</text>
</comment>
<comment type="similarity">
    <text evidence="10">Belongs to the NqrB/RnfD family.</text>
</comment>
<feature type="transmembrane region" description="Helical" evidence="10">
    <location>
        <begin position="125"/>
        <end position="144"/>
    </location>
</feature>
<sequence>MALIRQTSPHTLGKNSTAQIMKLVLIALIPAIAAQLWFFGWGVIIQLLWCSLVALGAEAAILALRKRPLSFYLKDNSALVTAWLLALAIPAGSPLWLTLVGVSFAIVFGKQLYGGMGNNPFNPAMLGYVLLLISFPLEMTSWLAPQGAGIAQPSLMETLGVIFAGHSIDAWTMATPLDLVRENKSLTMAELWAENARLSGITGTDSLWINLAFLAGGLFMLKQKIISWHAPVAMLGSILVMSLLFWNGTGSESNGSPIFHLFTGATMMGAFFIVTDPVSGATSNKGRLIFGAGVGIITYVIRAWGGYPDGVAFATLLMNMAAPAIDYWTQPRTYGHRKPKRGMAKPE</sequence>
<reference evidence="11 12" key="1">
    <citation type="submission" date="2017-03" db="EMBL/GenBank/DDBJ databases">
        <authorList>
            <person name="Afonso C.L."/>
            <person name="Miller P.J."/>
            <person name="Scott M.A."/>
            <person name="Spackman E."/>
            <person name="Goraichik I."/>
            <person name="Dimitrov K.M."/>
            <person name="Suarez D.L."/>
            <person name="Swayne D.E."/>
        </authorList>
    </citation>
    <scope>NUCLEOTIDE SEQUENCE [LARGE SCALE GENOMIC DNA]</scope>
    <source>
        <strain evidence="11">SB41UT1</strain>
    </source>
</reference>
<dbReference type="Pfam" id="PF03116">
    <property type="entry name" value="NQR2_RnfD_RnfE"/>
    <property type="match status" value="1"/>
</dbReference>
<evidence type="ECO:0000313" key="12">
    <source>
        <dbReference type="Proteomes" id="UP000196573"/>
    </source>
</evidence>
<evidence type="ECO:0000256" key="1">
    <source>
        <dbReference type="ARBA" id="ARBA00022448"/>
    </source>
</evidence>
<dbReference type="Proteomes" id="UP000196573">
    <property type="component" value="Unassembled WGS sequence"/>
</dbReference>
<protein>
    <recommendedName>
        <fullName evidence="10">Ion-translocating oxidoreductase complex subunit D</fullName>
        <ecNumber evidence="10">7.-.-.-</ecNumber>
    </recommendedName>
    <alternativeName>
        <fullName evidence="10">Rnf electron transport complex subunit D</fullName>
    </alternativeName>
</protein>
<dbReference type="GO" id="GO:0022900">
    <property type="term" value="P:electron transport chain"/>
    <property type="evidence" value="ECO:0007669"/>
    <property type="project" value="UniProtKB-UniRule"/>
</dbReference>
<dbReference type="InterPro" id="IPR011303">
    <property type="entry name" value="RnfD_bac"/>
</dbReference>
<dbReference type="GO" id="GO:0055085">
    <property type="term" value="P:transmembrane transport"/>
    <property type="evidence" value="ECO:0007669"/>
    <property type="project" value="InterPro"/>
</dbReference>
<dbReference type="HAMAP" id="MF_00462">
    <property type="entry name" value="RsxD_RnfD"/>
    <property type="match status" value="1"/>
</dbReference>
<keyword evidence="5 10" id="KW-0812">Transmembrane</keyword>
<evidence type="ECO:0000256" key="7">
    <source>
        <dbReference type="ARBA" id="ARBA00022982"/>
    </source>
</evidence>
<feature type="transmembrane region" description="Helical" evidence="10">
    <location>
        <begin position="287"/>
        <end position="305"/>
    </location>
</feature>
<evidence type="ECO:0000256" key="9">
    <source>
        <dbReference type="ARBA" id="ARBA00023136"/>
    </source>
</evidence>
<evidence type="ECO:0000256" key="2">
    <source>
        <dbReference type="ARBA" id="ARBA00022553"/>
    </source>
</evidence>
<feature type="transmembrane region" description="Helical" evidence="10">
    <location>
        <begin position="228"/>
        <end position="246"/>
    </location>
</feature>
<dbReference type="PANTHER" id="PTHR30578">
    <property type="entry name" value="ELECTRON TRANSPORT COMPLEX PROTEIN RNFD"/>
    <property type="match status" value="1"/>
</dbReference>
<dbReference type="RefSeq" id="WP_087108566.1">
    <property type="nucleotide sequence ID" value="NZ_CBCSCN010000008.1"/>
</dbReference>
<dbReference type="PANTHER" id="PTHR30578:SF0">
    <property type="entry name" value="ION-TRANSLOCATING OXIDOREDUCTASE COMPLEX SUBUNIT D"/>
    <property type="match status" value="1"/>
</dbReference>
<feature type="transmembrane region" description="Helical" evidence="10">
    <location>
        <begin position="258"/>
        <end position="275"/>
    </location>
</feature>
<keyword evidence="10" id="KW-1003">Cell membrane</keyword>
<feature type="transmembrane region" description="Helical" evidence="10">
    <location>
        <begin position="44"/>
        <end position="64"/>
    </location>
</feature>
<proteinExistence type="inferred from homology"/>
<evidence type="ECO:0000256" key="5">
    <source>
        <dbReference type="ARBA" id="ARBA00022692"/>
    </source>
</evidence>
<evidence type="ECO:0000256" key="3">
    <source>
        <dbReference type="ARBA" id="ARBA00022630"/>
    </source>
</evidence>
<keyword evidence="9 10" id="KW-0472">Membrane</keyword>
<keyword evidence="1 10" id="KW-0813">Transport</keyword>
<gene>
    <name evidence="10 11" type="primary">rnfD</name>
    <name evidence="11" type="ORF">EHSB41UT_01571</name>
</gene>